<reference evidence="2" key="1">
    <citation type="submission" date="2014-09" db="EMBL/GenBank/DDBJ databases">
        <title>Whole genome shotgun sequence of Streptomyces sp. NBRC 110027.</title>
        <authorList>
            <person name="Komaki H."/>
            <person name="Ichikawa N."/>
            <person name="Katano-Makiyama Y."/>
            <person name="Hosoyama A."/>
            <person name="Hashimoto M."/>
            <person name="Uohara A."/>
            <person name="Kitahashi Y."/>
            <person name="Ohji S."/>
            <person name="Kimura A."/>
            <person name="Yamazoe A."/>
            <person name="Igarashi Y."/>
            <person name="Fujita N."/>
        </authorList>
    </citation>
    <scope>NUCLEOTIDE SEQUENCE [LARGE SCALE GENOMIC DNA]</scope>
    <source>
        <strain evidence="2">NBRC 110027</strain>
    </source>
</reference>
<accession>A0A0P4R9M5</accession>
<dbReference type="Proteomes" id="UP000048965">
    <property type="component" value="Unassembled WGS sequence"/>
</dbReference>
<name>A0A0P4R9M5_9ACTN</name>
<protein>
    <submittedName>
        <fullName evidence="1">Uncharacterized protein</fullName>
    </submittedName>
</protein>
<organism evidence="1 2">
    <name type="scientific">Streptomyces lydicamycinicus</name>
    <dbReference type="NCBI Taxonomy" id="1546107"/>
    <lineage>
        <taxon>Bacteria</taxon>
        <taxon>Bacillati</taxon>
        <taxon>Actinomycetota</taxon>
        <taxon>Actinomycetes</taxon>
        <taxon>Kitasatosporales</taxon>
        <taxon>Streptomycetaceae</taxon>
        <taxon>Streptomyces</taxon>
    </lineage>
</organism>
<evidence type="ECO:0000313" key="1">
    <source>
        <dbReference type="EMBL" id="GAO10113.1"/>
    </source>
</evidence>
<dbReference type="RefSeq" id="WP_042157224.1">
    <property type="nucleotide sequence ID" value="NZ_BBNO01000006.1"/>
</dbReference>
<gene>
    <name evidence="1" type="ORF">TPA0598_06_02780</name>
</gene>
<dbReference type="AlphaFoldDB" id="A0A0P4R9M5"/>
<keyword evidence="2" id="KW-1185">Reference proteome</keyword>
<proteinExistence type="predicted"/>
<sequence length="456" mass="49762">MDNELYVVWMVRSSDRARAAAEKALGNFAAHDLLHRIGRFSEAEGKLAELAARVRAAFTPPDLPAVFTGRHLHLLVGPAAQPLLAELLGCPESEVFATLFDGHQLAQALRETGHHQDGIDDAELLLLALLARLPRLAARHGLESRDWGGFVEGRGWLTPYAQDRLTDLARRRGWPAEAAPTQVLAGVLEGVGGQQTGDEAAQFDALALIELRRRIGLLTEQMRDDALEHAETARLLAPDLTSVSRLPAWLELYERNAVAVGLRRLFTGCVTIGEQLHGLYSQPPGETGRPKPDANLEVINEVRYGFLKRRMSFDITCEVEVDGKTLSPVVLRCRGVLPEQYPAIRDTVRQLHGAELAGQGESVGERLLNTAVPQRLGLPGRLRTALRDHSAEAVQCVVLTGIRQPIAVPAPWRDHLGTALPYASPSAGDTVFPAVPEVTRALRASVPESRQVVEVD</sequence>
<comment type="caution">
    <text evidence="1">The sequence shown here is derived from an EMBL/GenBank/DDBJ whole genome shotgun (WGS) entry which is preliminary data.</text>
</comment>
<evidence type="ECO:0000313" key="2">
    <source>
        <dbReference type="Proteomes" id="UP000048965"/>
    </source>
</evidence>
<dbReference type="OrthoDB" id="3677271at2"/>
<reference evidence="1 2" key="2">
    <citation type="journal article" date="2015" name="Stand. Genomic Sci.">
        <title>Draft genome sequence of marine-derived Streptomyces sp. TP-A0598, a producer of anti-MRSA antibiotic lydicamycins.</title>
        <authorList>
            <person name="Komaki H."/>
            <person name="Ichikawa N."/>
            <person name="Hosoyama A."/>
            <person name="Fujita N."/>
            <person name="Igarashi Y."/>
        </authorList>
    </citation>
    <scope>NUCLEOTIDE SEQUENCE [LARGE SCALE GENOMIC DNA]</scope>
    <source>
        <strain evidence="1 2">NBRC 110027</strain>
    </source>
</reference>
<dbReference type="EMBL" id="BBNO01000006">
    <property type="protein sequence ID" value="GAO10113.1"/>
    <property type="molecule type" value="Genomic_DNA"/>
</dbReference>